<accession>A0A0H5RAN2</accession>
<organism evidence="1">
    <name type="scientific">Spongospora subterranea</name>
    <dbReference type="NCBI Taxonomy" id="70186"/>
    <lineage>
        <taxon>Eukaryota</taxon>
        <taxon>Sar</taxon>
        <taxon>Rhizaria</taxon>
        <taxon>Endomyxa</taxon>
        <taxon>Phytomyxea</taxon>
        <taxon>Plasmodiophorida</taxon>
        <taxon>Plasmodiophoridae</taxon>
        <taxon>Spongospora</taxon>
    </lineage>
</organism>
<evidence type="ECO:0000313" key="1">
    <source>
        <dbReference type="EMBL" id="CRZ11225.1"/>
    </source>
</evidence>
<dbReference type="EMBL" id="HACM01010783">
    <property type="protein sequence ID" value="CRZ11225.1"/>
    <property type="molecule type" value="Transcribed_RNA"/>
</dbReference>
<reference evidence="1" key="1">
    <citation type="submission" date="2015-04" db="EMBL/GenBank/DDBJ databases">
        <title>The genome sequence of the plant pathogenic Rhizarian Plasmodiophora brassicae reveals insights in its biotrophic life cycle and the origin of chitin synthesis.</title>
        <authorList>
            <person name="Schwelm A."/>
            <person name="Fogelqvist J."/>
            <person name="Knaust A."/>
            <person name="Julke S."/>
            <person name="Lilja T."/>
            <person name="Dhandapani V."/>
            <person name="Bonilla-Rosso G."/>
            <person name="Karlsson M."/>
            <person name="Shevchenko A."/>
            <person name="Choi S.R."/>
            <person name="Kim H.G."/>
            <person name="Park J.Y."/>
            <person name="Lim Y.P."/>
            <person name="Ludwig-Muller J."/>
            <person name="Dixelius C."/>
        </authorList>
    </citation>
    <scope>NUCLEOTIDE SEQUENCE</scope>
    <source>
        <tissue evidence="1">Potato root galls</tissue>
    </source>
</reference>
<name>A0A0H5RAN2_9EUKA</name>
<sequence>MGRAQVSADILHHYSLVFLNACRRHHSWPPLHVVCKVIHHKLQVPMVVLKPTRGATYWFLEKTLGVFDLTWEKRRNKKKPRPVLAWDIELTDFVLSEWGKIPSPTPEELIRTIQVSNLYQSHMTKKAEAAAIADANQQSEVPGTKQAHPERSFAKAVPSPASKLVWTRIHKAHPI</sequence>
<proteinExistence type="predicted"/>
<dbReference type="AlphaFoldDB" id="A0A0H5RAN2"/>
<protein>
    <submittedName>
        <fullName evidence="1">Uncharacterized protein</fullName>
    </submittedName>
</protein>